<keyword evidence="6" id="KW-0964">Secreted</keyword>
<keyword evidence="12" id="KW-0256">Endoplasmic reticulum</keyword>
<keyword evidence="17" id="KW-0325">Glycoprotein</keyword>
<dbReference type="PANTHER" id="PTHR12053">
    <property type="entry name" value="PROTEASE FAMILY M28 PLASMA GLUTAMATE CARBOXYPEPTIDASE-RELATED"/>
    <property type="match status" value="1"/>
</dbReference>
<dbReference type="AlphaFoldDB" id="A0A160N1W2"/>
<keyword evidence="7" id="KW-0121">Carboxypeptidase</keyword>
<keyword evidence="13" id="KW-0862">Zinc</keyword>
<keyword evidence="9" id="KW-0479">Metal-binding</keyword>
<dbReference type="GO" id="GO:0070573">
    <property type="term" value="F:metallodipeptidase activity"/>
    <property type="evidence" value="ECO:0007669"/>
    <property type="project" value="InterPro"/>
</dbReference>
<evidence type="ECO:0000256" key="2">
    <source>
        <dbReference type="ARBA" id="ARBA00004371"/>
    </source>
</evidence>
<dbReference type="GO" id="GO:0004177">
    <property type="term" value="F:aminopeptidase activity"/>
    <property type="evidence" value="ECO:0007669"/>
    <property type="project" value="UniProtKB-KW"/>
</dbReference>
<evidence type="ECO:0000256" key="16">
    <source>
        <dbReference type="ARBA" id="ARBA00023145"/>
    </source>
</evidence>
<evidence type="ECO:0000256" key="9">
    <source>
        <dbReference type="ARBA" id="ARBA00022723"/>
    </source>
</evidence>
<dbReference type="GO" id="GO:0006508">
    <property type="term" value="P:proteolysis"/>
    <property type="evidence" value="ECO:0007669"/>
    <property type="project" value="UniProtKB-KW"/>
</dbReference>
<evidence type="ECO:0000256" key="3">
    <source>
        <dbReference type="ARBA" id="ARBA00004555"/>
    </source>
</evidence>
<dbReference type="Proteomes" id="UP000077255">
    <property type="component" value="Chromosome"/>
</dbReference>
<protein>
    <recommendedName>
        <fullName evidence="5">Carboxypeptidase Q</fullName>
    </recommendedName>
    <alternativeName>
        <fullName evidence="20">Plasma glutamate carboxypeptidase</fullName>
    </alternativeName>
</protein>
<evidence type="ECO:0000256" key="12">
    <source>
        <dbReference type="ARBA" id="ARBA00022824"/>
    </source>
</evidence>
<feature type="signal peptide" evidence="21">
    <location>
        <begin position="1"/>
        <end position="22"/>
    </location>
</feature>
<accession>A0A160N1W2</accession>
<keyword evidence="23" id="KW-0031">Aminopeptidase</keyword>
<evidence type="ECO:0000256" key="10">
    <source>
        <dbReference type="ARBA" id="ARBA00022729"/>
    </source>
</evidence>
<dbReference type="Gene3D" id="3.40.630.10">
    <property type="entry name" value="Zn peptidases"/>
    <property type="match status" value="1"/>
</dbReference>
<keyword evidence="24" id="KW-1185">Reference proteome</keyword>
<evidence type="ECO:0000256" key="14">
    <source>
        <dbReference type="ARBA" id="ARBA00023034"/>
    </source>
</evidence>
<feature type="chain" id="PRO_5007818563" description="Carboxypeptidase Q" evidence="21">
    <location>
        <begin position="23"/>
        <end position="480"/>
    </location>
</feature>
<evidence type="ECO:0000259" key="22">
    <source>
        <dbReference type="Pfam" id="PF04389"/>
    </source>
</evidence>
<dbReference type="OrthoDB" id="9769665at2"/>
<evidence type="ECO:0000313" key="24">
    <source>
        <dbReference type="Proteomes" id="UP000077255"/>
    </source>
</evidence>
<dbReference type="EMBL" id="CP014841">
    <property type="protein sequence ID" value="AND69836.1"/>
    <property type="molecule type" value="Genomic_DNA"/>
</dbReference>
<dbReference type="InterPro" id="IPR039866">
    <property type="entry name" value="CPQ"/>
</dbReference>
<dbReference type="KEGG" id="dtx:ATSB10_23820"/>
<keyword evidence="11" id="KW-0378">Hydrolase</keyword>
<evidence type="ECO:0000256" key="6">
    <source>
        <dbReference type="ARBA" id="ARBA00022525"/>
    </source>
</evidence>
<evidence type="ECO:0000256" key="17">
    <source>
        <dbReference type="ARBA" id="ARBA00023180"/>
    </source>
</evidence>
<comment type="subcellular location">
    <subcellularLocation>
        <location evidence="1">Endoplasmic reticulum</location>
    </subcellularLocation>
    <subcellularLocation>
        <location evidence="3">Golgi apparatus</location>
    </subcellularLocation>
    <subcellularLocation>
        <location evidence="2">Lysosome</location>
    </subcellularLocation>
    <subcellularLocation>
        <location evidence="4">Secreted</location>
    </subcellularLocation>
</comment>
<organism evidence="23 24">
    <name type="scientific">Dyella thiooxydans</name>
    <dbReference type="NCBI Taxonomy" id="445710"/>
    <lineage>
        <taxon>Bacteria</taxon>
        <taxon>Pseudomonadati</taxon>
        <taxon>Pseudomonadota</taxon>
        <taxon>Gammaproteobacteria</taxon>
        <taxon>Lysobacterales</taxon>
        <taxon>Rhodanobacteraceae</taxon>
        <taxon>Dyella</taxon>
    </lineage>
</organism>
<dbReference type="Gene3D" id="3.50.30.30">
    <property type="match status" value="1"/>
</dbReference>
<keyword evidence="18" id="KW-0458">Lysosome</keyword>
<dbReference type="SUPFAM" id="SSF53187">
    <property type="entry name" value="Zn-dependent exopeptidases"/>
    <property type="match status" value="1"/>
</dbReference>
<gene>
    <name evidence="23" type="ORF">ATSB10_23820</name>
</gene>
<dbReference type="Pfam" id="PF04389">
    <property type="entry name" value="Peptidase_M28"/>
    <property type="match status" value="1"/>
</dbReference>
<dbReference type="GO" id="GO:0046872">
    <property type="term" value="F:metal ion binding"/>
    <property type="evidence" value="ECO:0007669"/>
    <property type="project" value="UniProtKB-KW"/>
</dbReference>
<evidence type="ECO:0000256" key="15">
    <source>
        <dbReference type="ARBA" id="ARBA00023049"/>
    </source>
</evidence>
<keyword evidence="15" id="KW-0482">Metalloprotease</keyword>
<name>A0A160N1W2_9GAMM</name>
<dbReference type="InterPro" id="IPR007484">
    <property type="entry name" value="Peptidase_M28"/>
</dbReference>
<keyword evidence="16" id="KW-0865">Zymogen</keyword>
<evidence type="ECO:0000256" key="20">
    <source>
        <dbReference type="ARBA" id="ARBA00033328"/>
    </source>
</evidence>
<feature type="domain" description="Peptidase M28" evidence="22">
    <location>
        <begin position="265"/>
        <end position="454"/>
    </location>
</feature>
<reference evidence="23 24" key="1">
    <citation type="submission" date="2016-02" db="EMBL/GenBank/DDBJ databases">
        <title>Complete genome sequencing and analysis of ATSB10, Dyella thiooxydans isolated from rhizosphere soil of sunflower (Helianthus annuus L.).</title>
        <authorList>
            <person name="Lee Y."/>
            <person name="Hwangbo K."/>
            <person name="Chung H."/>
            <person name="Yoo J."/>
            <person name="Kim K.Y."/>
            <person name="Sa T.M."/>
            <person name="Um Y."/>
            <person name="Madhaiyan M."/>
        </authorList>
    </citation>
    <scope>NUCLEOTIDE SEQUENCE [LARGE SCALE GENOMIC DNA]</scope>
    <source>
        <strain evidence="23 24">ATSB10</strain>
    </source>
</reference>
<proteinExistence type="predicted"/>
<dbReference type="GO" id="GO:0005576">
    <property type="term" value="C:extracellular region"/>
    <property type="evidence" value="ECO:0007669"/>
    <property type="project" value="UniProtKB-SubCell"/>
</dbReference>
<keyword evidence="14" id="KW-0333">Golgi apparatus</keyword>
<evidence type="ECO:0000256" key="5">
    <source>
        <dbReference type="ARBA" id="ARBA00014116"/>
    </source>
</evidence>
<evidence type="ECO:0000256" key="19">
    <source>
        <dbReference type="ARBA" id="ARBA00025833"/>
    </source>
</evidence>
<evidence type="ECO:0000256" key="8">
    <source>
        <dbReference type="ARBA" id="ARBA00022670"/>
    </source>
</evidence>
<evidence type="ECO:0000256" key="18">
    <source>
        <dbReference type="ARBA" id="ARBA00023228"/>
    </source>
</evidence>
<evidence type="ECO:0000256" key="7">
    <source>
        <dbReference type="ARBA" id="ARBA00022645"/>
    </source>
</evidence>
<sequence length="480" mass="50107">MRRTLLTPLAAGLVLVCAAASAADAPTVIPAQAVKTAEQLRDRAMHDDTAYRIVEGLTTGIGPRLAGGPNDQRARDWVVAKMKALGFDKVWTEPVSFPLWERRSESGAIVAPFPQKLVLTALGYSPATPKGGLTAQVIAFPTLAALKAADPATIKGRIVYVGARMTRQKDGHDYAIGSGVRVGGPVIAQAKGAAGFLLRSAGTDPHSRAPHTGVTGFTDPAKAIPAAALAEPDADQLERVLAYGKPVTVTMDLDCGLAGTYTGANVIGEITGRKHPEQIVDIGGHLDSWDPGTGAIDDGAGVAIAMGAAKLIHDLPRRPDRTIRVIAFANEEMGLFGGRAYAEKHAADVAHHVLGTESDFGAGRIWRMSASVKPEARGAIDQIARVLAPIGVAYDATKPGGGGSDLSQMHGKGMAALSLTQDGTYYFDWHHTSEDTLDKIDPQDLAQNVAVYAAYAYMAAQARGDFGSAPGAFAHDGAGE</sequence>
<dbReference type="RefSeq" id="WP_063672970.1">
    <property type="nucleotide sequence ID" value="NZ_CP014841.1"/>
</dbReference>
<dbReference type="GO" id="GO:0004180">
    <property type="term" value="F:carboxypeptidase activity"/>
    <property type="evidence" value="ECO:0007669"/>
    <property type="project" value="UniProtKB-KW"/>
</dbReference>
<evidence type="ECO:0000256" key="1">
    <source>
        <dbReference type="ARBA" id="ARBA00004240"/>
    </source>
</evidence>
<dbReference type="GO" id="GO:0005764">
    <property type="term" value="C:lysosome"/>
    <property type="evidence" value="ECO:0007669"/>
    <property type="project" value="UniProtKB-SubCell"/>
</dbReference>
<keyword evidence="10 21" id="KW-0732">Signal</keyword>
<keyword evidence="8" id="KW-0645">Protease</keyword>
<dbReference type="PATRIC" id="fig|445710.3.peg.2375"/>
<evidence type="ECO:0000256" key="4">
    <source>
        <dbReference type="ARBA" id="ARBA00004613"/>
    </source>
</evidence>
<evidence type="ECO:0000313" key="23">
    <source>
        <dbReference type="EMBL" id="AND69836.1"/>
    </source>
</evidence>
<dbReference type="STRING" id="445710.ATSB10_23820"/>
<evidence type="ECO:0000256" key="11">
    <source>
        <dbReference type="ARBA" id="ARBA00022801"/>
    </source>
</evidence>
<evidence type="ECO:0000256" key="13">
    <source>
        <dbReference type="ARBA" id="ARBA00022833"/>
    </source>
</evidence>
<dbReference type="PANTHER" id="PTHR12053:SF3">
    <property type="entry name" value="CARBOXYPEPTIDASE Q"/>
    <property type="match status" value="1"/>
</dbReference>
<comment type="subunit">
    <text evidence="19">Homodimer. The monomeric form is inactive while the homodimer is active.</text>
</comment>
<evidence type="ECO:0000256" key="21">
    <source>
        <dbReference type="SAM" id="SignalP"/>
    </source>
</evidence>